<evidence type="ECO:0000256" key="8">
    <source>
        <dbReference type="ARBA" id="ARBA00023277"/>
    </source>
</evidence>
<sequence length="294" mass="30201">MTGRVTVVGSANVDLVYRVARIPAPGETVTADSVDVYAGGKGLNQAVAARRAGAVTELVAAVGGDDHAQLLVDAVNREGMNPARLRRVDGPSGSAVVTIDAAGENNIVILRGANAALRRLTEDERELVRSSDVLVCQLEVPDSAVDDAVRTALSAGVKVVLNPTPVRPVSAAIIAAVDVLIVNEHEAEQLRVTDMPVPCVVTTLGSRGATLAVSGKPLVRIPARKTFAIDSTGAGDTFVGYFAAGIAAGADYETAAHRASIAGSLSVEEQGAVSSIPTTQTVNDTLHIERVGNS</sequence>
<keyword evidence="7 9" id="KW-0630">Potassium</keyword>
<feature type="active site" description="Proton acceptor" evidence="9">
    <location>
        <position position="236"/>
    </location>
</feature>
<dbReference type="PRINTS" id="PR00990">
    <property type="entry name" value="RIBOKINASE"/>
</dbReference>
<dbReference type="GO" id="GO:0005524">
    <property type="term" value="F:ATP binding"/>
    <property type="evidence" value="ECO:0007669"/>
    <property type="project" value="UniProtKB-UniRule"/>
</dbReference>
<dbReference type="InterPro" id="IPR011611">
    <property type="entry name" value="PfkB_dom"/>
</dbReference>
<keyword evidence="12" id="KW-1185">Reference proteome</keyword>
<comment type="pathway">
    <text evidence="9">Carbohydrate metabolism; D-ribose degradation; D-ribose 5-phosphate from beta-D-ribopyranose: step 2/2.</text>
</comment>
<dbReference type="PANTHER" id="PTHR10584">
    <property type="entry name" value="SUGAR KINASE"/>
    <property type="match status" value="1"/>
</dbReference>
<feature type="binding site" evidence="9">
    <location>
        <begin position="40"/>
        <end position="44"/>
    </location>
    <ligand>
        <name>substrate</name>
    </ligand>
</feature>
<dbReference type="UniPathway" id="UPA00916">
    <property type="reaction ID" value="UER00889"/>
</dbReference>
<feature type="binding site" evidence="9">
    <location>
        <position position="275"/>
    </location>
    <ligand>
        <name>K(+)</name>
        <dbReference type="ChEBI" id="CHEBI:29103"/>
    </ligand>
</feature>
<dbReference type="InterPro" id="IPR011877">
    <property type="entry name" value="Ribokinase"/>
</dbReference>
<dbReference type="GO" id="GO:0005829">
    <property type="term" value="C:cytosol"/>
    <property type="evidence" value="ECO:0007669"/>
    <property type="project" value="TreeGrafter"/>
</dbReference>
<keyword evidence="1 9" id="KW-0808">Transferase</keyword>
<dbReference type="GO" id="GO:0004747">
    <property type="term" value="F:ribokinase activity"/>
    <property type="evidence" value="ECO:0007669"/>
    <property type="project" value="UniProtKB-UniRule"/>
</dbReference>
<keyword evidence="5 9" id="KW-0067">ATP-binding</keyword>
<comment type="function">
    <text evidence="9">Catalyzes the phosphorylation of ribose at O-5 in a reaction requiring ATP and magnesium. The resulting D-ribose-5-phosphate can then be used either for sythesis of nucleotides, histidine, and tryptophan, or as a component of the pentose phosphate pathway.</text>
</comment>
<gene>
    <name evidence="9" type="primary">rbsK</name>
    <name evidence="11" type="ORF">G3T36_17670</name>
</gene>
<feature type="binding site" evidence="9">
    <location>
        <position position="232"/>
    </location>
    <ligand>
        <name>K(+)</name>
        <dbReference type="ChEBI" id="CHEBI:29103"/>
    </ligand>
</feature>
<reference evidence="11 12" key="1">
    <citation type="journal article" date="2014" name="J. Microbiol.">
        <title>Diaminobutyricibacter tongyongensis gen. nov., sp. nov. and Homoserinibacter gongjuensis gen. nov., sp. nov. belong to the family Microbacteriaceae.</title>
        <authorList>
            <person name="Kim S.J."/>
            <person name="Ahn J.H."/>
            <person name="Weon H.Y."/>
            <person name="Hamada M."/>
            <person name="Suzuki K."/>
            <person name="Kwon S.W."/>
        </authorList>
    </citation>
    <scope>NUCLEOTIDE SEQUENCE [LARGE SCALE GENOMIC DNA]</scope>
    <source>
        <strain evidence="11 12">NBRC 108724</strain>
    </source>
</reference>
<dbReference type="InterPro" id="IPR002139">
    <property type="entry name" value="Ribo/fructo_kinase"/>
</dbReference>
<name>A0A6L9Y337_9MICO</name>
<evidence type="ECO:0000256" key="2">
    <source>
        <dbReference type="ARBA" id="ARBA00022723"/>
    </source>
</evidence>
<dbReference type="Gene3D" id="3.40.1190.20">
    <property type="match status" value="1"/>
</dbReference>
<feature type="binding site" evidence="9">
    <location>
        <begin position="235"/>
        <end position="236"/>
    </location>
    <ligand>
        <name>ATP</name>
        <dbReference type="ChEBI" id="CHEBI:30616"/>
    </ligand>
</feature>
<comment type="caution">
    <text evidence="11">The sequence shown here is derived from an EMBL/GenBank/DDBJ whole genome shotgun (WGS) entry which is preliminary data.</text>
</comment>
<feature type="domain" description="Carbohydrate kinase PfkB" evidence="10">
    <location>
        <begin position="4"/>
        <end position="278"/>
    </location>
</feature>
<evidence type="ECO:0000256" key="1">
    <source>
        <dbReference type="ARBA" id="ARBA00022679"/>
    </source>
</evidence>
<dbReference type="CDD" id="cd01174">
    <property type="entry name" value="ribokinase"/>
    <property type="match status" value="1"/>
</dbReference>
<evidence type="ECO:0000256" key="5">
    <source>
        <dbReference type="ARBA" id="ARBA00022840"/>
    </source>
</evidence>
<protein>
    <recommendedName>
        <fullName evidence="9">Ribokinase</fullName>
        <shortName evidence="9">RK</shortName>
        <ecNumber evidence="9">2.7.1.15</ecNumber>
    </recommendedName>
</protein>
<dbReference type="RefSeq" id="WP_163291184.1">
    <property type="nucleotide sequence ID" value="NZ_JAAGWY010000005.1"/>
</dbReference>
<feature type="binding site" evidence="9">
    <location>
        <begin position="203"/>
        <end position="208"/>
    </location>
    <ligand>
        <name>ATP</name>
        <dbReference type="ChEBI" id="CHEBI:30616"/>
    </ligand>
</feature>
<keyword evidence="6 9" id="KW-0460">Magnesium</keyword>
<evidence type="ECO:0000313" key="11">
    <source>
        <dbReference type="EMBL" id="NEN07688.1"/>
    </source>
</evidence>
<dbReference type="SUPFAM" id="SSF53613">
    <property type="entry name" value="Ribokinase-like"/>
    <property type="match status" value="1"/>
</dbReference>
<keyword evidence="3 9" id="KW-0547">Nucleotide-binding</keyword>
<dbReference type="HAMAP" id="MF_01987">
    <property type="entry name" value="Ribokinase"/>
    <property type="match status" value="1"/>
</dbReference>
<feature type="binding site" evidence="9">
    <location>
        <position position="266"/>
    </location>
    <ligand>
        <name>K(+)</name>
        <dbReference type="ChEBI" id="CHEBI:29103"/>
    </ligand>
</feature>
<comment type="similarity">
    <text evidence="9">Belongs to the carbohydrate kinase PfkB family. Ribokinase subfamily.</text>
</comment>
<keyword evidence="4 9" id="KW-0418">Kinase</keyword>
<evidence type="ECO:0000256" key="4">
    <source>
        <dbReference type="ARBA" id="ARBA00022777"/>
    </source>
</evidence>
<evidence type="ECO:0000256" key="9">
    <source>
        <dbReference type="HAMAP-Rule" id="MF_01987"/>
    </source>
</evidence>
<keyword evidence="9" id="KW-0963">Cytoplasm</keyword>
<comment type="cofactor">
    <cofactor evidence="9">
        <name>Mg(2+)</name>
        <dbReference type="ChEBI" id="CHEBI:18420"/>
    </cofactor>
    <text evidence="9">Requires a divalent cation, most likely magnesium in vivo, as an electrophilic catalyst to aid phosphoryl group transfer. It is the chelate of the metal and the nucleotide that is the actual substrate.</text>
</comment>
<dbReference type="InterPro" id="IPR029056">
    <property type="entry name" value="Ribokinase-like"/>
</dbReference>
<dbReference type="Proteomes" id="UP000474967">
    <property type="component" value="Unassembled WGS sequence"/>
</dbReference>
<comment type="catalytic activity">
    <reaction evidence="9">
        <text>D-ribose + ATP = D-ribose 5-phosphate + ADP + H(+)</text>
        <dbReference type="Rhea" id="RHEA:13697"/>
        <dbReference type="ChEBI" id="CHEBI:15378"/>
        <dbReference type="ChEBI" id="CHEBI:30616"/>
        <dbReference type="ChEBI" id="CHEBI:47013"/>
        <dbReference type="ChEBI" id="CHEBI:78346"/>
        <dbReference type="ChEBI" id="CHEBI:456216"/>
        <dbReference type="EC" id="2.7.1.15"/>
    </reaction>
</comment>
<comment type="subcellular location">
    <subcellularLocation>
        <location evidence="9">Cytoplasm</location>
    </subcellularLocation>
</comment>
<dbReference type="AlphaFoldDB" id="A0A6L9Y337"/>
<keyword evidence="8 9" id="KW-0119">Carbohydrate metabolism</keyword>
<feature type="binding site" evidence="9">
    <location>
        <position position="269"/>
    </location>
    <ligand>
        <name>K(+)</name>
        <dbReference type="ChEBI" id="CHEBI:29103"/>
    </ligand>
</feature>
<dbReference type="GO" id="GO:0046872">
    <property type="term" value="F:metal ion binding"/>
    <property type="evidence" value="ECO:0007669"/>
    <property type="project" value="UniProtKB-KW"/>
</dbReference>
<feature type="binding site" evidence="9">
    <location>
        <begin position="12"/>
        <end position="14"/>
    </location>
    <ligand>
        <name>substrate</name>
    </ligand>
</feature>
<feature type="binding site" evidence="9">
    <location>
        <position position="183"/>
    </location>
    <ligand>
        <name>ATP</name>
        <dbReference type="ChEBI" id="CHEBI:30616"/>
    </ligand>
</feature>
<comment type="caution">
    <text evidence="9">Lacks conserved residue(s) required for the propagation of feature annotation.</text>
</comment>
<feature type="binding site" evidence="9">
    <location>
        <position position="236"/>
    </location>
    <ligand>
        <name>substrate</name>
    </ligand>
</feature>
<dbReference type="PANTHER" id="PTHR10584:SF166">
    <property type="entry name" value="RIBOKINASE"/>
    <property type="match status" value="1"/>
</dbReference>
<feature type="binding site" evidence="9">
    <location>
        <position position="271"/>
    </location>
    <ligand>
        <name>K(+)</name>
        <dbReference type="ChEBI" id="CHEBI:29103"/>
    </ligand>
</feature>
<dbReference type="EC" id="2.7.1.15" evidence="9"/>
<feature type="binding site" evidence="9">
    <location>
        <position position="139"/>
    </location>
    <ligand>
        <name>substrate</name>
    </ligand>
</feature>
<feature type="binding site" evidence="9">
    <location>
        <position position="230"/>
    </location>
    <ligand>
        <name>K(+)</name>
        <dbReference type="ChEBI" id="CHEBI:29103"/>
    </ligand>
</feature>
<keyword evidence="2 9" id="KW-0479">Metal-binding</keyword>
<accession>A0A6L9Y337</accession>
<dbReference type="EMBL" id="JAAGWY010000005">
    <property type="protein sequence ID" value="NEN07688.1"/>
    <property type="molecule type" value="Genomic_DNA"/>
</dbReference>
<evidence type="ECO:0000259" key="10">
    <source>
        <dbReference type="Pfam" id="PF00294"/>
    </source>
</evidence>
<evidence type="ECO:0000256" key="6">
    <source>
        <dbReference type="ARBA" id="ARBA00022842"/>
    </source>
</evidence>
<evidence type="ECO:0000256" key="3">
    <source>
        <dbReference type="ARBA" id="ARBA00022741"/>
    </source>
</evidence>
<dbReference type="Pfam" id="PF00294">
    <property type="entry name" value="PfkB"/>
    <property type="match status" value="1"/>
</dbReference>
<dbReference type="GO" id="GO:0019303">
    <property type="term" value="P:D-ribose catabolic process"/>
    <property type="evidence" value="ECO:0007669"/>
    <property type="project" value="UniProtKB-UniRule"/>
</dbReference>
<organism evidence="11 12">
    <name type="scientific">Leifsonia tongyongensis</name>
    <dbReference type="NCBI Taxonomy" id="1268043"/>
    <lineage>
        <taxon>Bacteria</taxon>
        <taxon>Bacillati</taxon>
        <taxon>Actinomycetota</taxon>
        <taxon>Actinomycetes</taxon>
        <taxon>Micrococcales</taxon>
        <taxon>Microbacteriaceae</taxon>
        <taxon>Leifsonia</taxon>
    </lineage>
</organism>
<evidence type="ECO:0000313" key="12">
    <source>
        <dbReference type="Proteomes" id="UP000474967"/>
    </source>
</evidence>
<evidence type="ECO:0000256" key="7">
    <source>
        <dbReference type="ARBA" id="ARBA00022958"/>
    </source>
</evidence>
<comment type="subunit">
    <text evidence="9">Homodimer.</text>
</comment>
<comment type="activity regulation">
    <text evidence="9">Activated by a monovalent cation that binds near, but not in, the active site. The most likely occupant of the site in vivo is potassium. Ion binding induces a conformational change that may alter substrate affinity.</text>
</comment>
<proteinExistence type="inferred from homology"/>